<accession>A0ABY5RVR3</accession>
<evidence type="ECO:0000256" key="3">
    <source>
        <dbReference type="ARBA" id="ARBA00023163"/>
    </source>
</evidence>
<dbReference type="Gene3D" id="1.10.10.10">
    <property type="entry name" value="Winged helix-like DNA-binding domain superfamily/Winged helix DNA-binding domain"/>
    <property type="match status" value="1"/>
</dbReference>
<protein>
    <submittedName>
        <fullName evidence="6">GntR family transcriptional regulator</fullName>
    </submittedName>
</protein>
<gene>
    <name evidence="6" type="ORF">HPT29_004265</name>
</gene>
<proteinExistence type="predicted"/>
<dbReference type="Proteomes" id="UP001017257">
    <property type="component" value="Chromosome"/>
</dbReference>
<sequence>MPPSRTASAPRPAIPATDRLERGRQAAPQVFEQLREMIISLALAPGTVLNRVTLQQEFGLSSTPIRDALLRLQEDGLVDIFPQHATVVSPIDLRLAQQAHFLRRSLELEIVRDLALARDPRLVARLQGFLAQQQALMEAADFEAFSLADQAFHQHLYEAARMNDLWGLVRSRSGHIDRLRRLHLPTPGKAQDIVRHHRLIVQAIADGCPEDAQEHLRHHLSGTLSYVDEIRAKYPGYVRG</sequence>
<evidence type="ECO:0000256" key="1">
    <source>
        <dbReference type="ARBA" id="ARBA00023015"/>
    </source>
</evidence>
<feature type="domain" description="HTH gntR-type" evidence="5">
    <location>
        <begin position="24"/>
        <end position="91"/>
    </location>
</feature>
<evidence type="ECO:0000256" key="2">
    <source>
        <dbReference type="ARBA" id="ARBA00023125"/>
    </source>
</evidence>
<dbReference type="Pfam" id="PF07729">
    <property type="entry name" value="FCD"/>
    <property type="match status" value="1"/>
</dbReference>
<dbReference type="PANTHER" id="PTHR43537:SF45">
    <property type="entry name" value="GNTR FAMILY REGULATORY PROTEIN"/>
    <property type="match status" value="1"/>
</dbReference>
<evidence type="ECO:0000256" key="4">
    <source>
        <dbReference type="SAM" id="MobiDB-lite"/>
    </source>
</evidence>
<dbReference type="RefSeq" id="WP_173950152.1">
    <property type="nucleotide sequence ID" value="NZ_CP102845.1"/>
</dbReference>
<dbReference type="EMBL" id="CP102845">
    <property type="protein sequence ID" value="UVF20374.1"/>
    <property type="molecule type" value="Genomic_DNA"/>
</dbReference>
<organism evidence="6 7">
    <name type="scientific">Microvirga terrae</name>
    <dbReference type="NCBI Taxonomy" id="2740529"/>
    <lineage>
        <taxon>Bacteria</taxon>
        <taxon>Pseudomonadati</taxon>
        <taxon>Pseudomonadota</taxon>
        <taxon>Alphaproteobacteria</taxon>
        <taxon>Hyphomicrobiales</taxon>
        <taxon>Methylobacteriaceae</taxon>
        <taxon>Microvirga</taxon>
    </lineage>
</organism>
<dbReference type="SUPFAM" id="SSF46785">
    <property type="entry name" value="Winged helix' DNA-binding domain"/>
    <property type="match status" value="1"/>
</dbReference>
<dbReference type="InterPro" id="IPR036388">
    <property type="entry name" value="WH-like_DNA-bd_sf"/>
</dbReference>
<evidence type="ECO:0000313" key="7">
    <source>
        <dbReference type="Proteomes" id="UP001017257"/>
    </source>
</evidence>
<feature type="compositionally biased region" description="Low complexity" evidence="4">
    <location>
        <begin position="1"/>
        <end position="17"/>
    </location>
</feature>
<dbReference type="SMART" id="SM00345">
    <property type="entry name" value="HTH_GNTR"/>
    <property type="match status" value="1"/>
</dbReference>
<dbReference type="InterPro" id="IPR036390">
    <property type="entry name" value="WH_DNA-bd_sf"/>
</dbReference>
<dbReference type="Gene3D" id="1.20.120.530">
    <property type="entry name" value="GntR ligand-binding domain-like"/>
    <property type="match status" value="1"/>
</dbReference>
<evidence type="ECO:0000259" key="5">
    <source>
        <dbReference type="PROSITE" id="PS50949"/>
    </source>
</evidence>
<dbReference type="PROSITE" id="PS50949">
    <property type="entry name" value="HTH_GNTR"/>
    <property type="match status" value="1"/>
</dbReference>
<dbReference type="PANTHER" id="PTHR43537">
    <property type="entry name" value="TRANSCRIPTIONAL REGULATOR, GNTR FAMILY"/>
    <property type="match status" value="1"/>
</dbReference>
<evidence type="ECO:0000313" key="6">
    <source>
        <dbReference type="EMBL" id="UVF20374.1"/>
    </source>
</evidence>
<keyword evidence="2" id="KW-0238">DNA-binding</keyword>
<keyword evidence="1" id="KW-0805">Transcription regulation</keyword>
<feature type="region of interest" description="Disordered" evidence="4">
    <location>
        <begin position="1"/>
        <end position="22"/>
    </location>
</feature>
<name>A0ABY5RVR3_9HYPH</name>
<dbReference type="InterPro" id="IPR011711">
    <property type="entry name" value="GntR_C"/>
</dbReference>
<dbReference type="SUPFAM" id="SSF48008">
    <property type="entry name" value="GntR ligand-binding domain-like"/>
    <property type="match status" value="1"/>
</dbReference>
<keyword evidence="3" id="KW-0804">Transcription</keyword>
<dbReference type="Pfam" id="PF00392">
    <property type="entry name" value="GntR"/>
    <property type="match status" value="1"/>
</dbReference>
<keyword evidence="7" id="KW-1185">Reference proteome</keyword>
<dbReference type="InterPro" id="IPR008920">
    <property type="entry name" value="TF_FadR/GntR_C"/>
</dbReference>
<dbReference type="InterPro" id="IPR000524">
    <property type="entry name" value="Tscrpt_reg_HTH_GntR"/>
</dbReference>
<dbReference type="SMART" id="SM00895">
    <property type="entry name" value="FCD"/>
    <property type="match status" value="1"/>
</dbReference>
<reference evidence="6" key="1">
    <citation type="submission" date="2022-08" db="EMBL/GenBank/DDBJ databases">
        <title>Microvirga terrae sp. nov., isolated from soil.</title>
        <authorList>
            <person name="Kim K.H."/>
            <person name="Seo Y.L."/>
            <person name="Kim J.M."/>
            <person name="Lee J.K."/>
            <person name="Han D.M."/>
            <person name="Jeon C.O."/>
        </authorList>
    </citation>
    <scope>NUCLEOTIDE SEQUENCE</scope>
    <source>
        <strain evidence="6">R24</strain>
    </source>
</reference>